<dbReference type="GO" id="GO:0004148">
    <property type="term" value="F:dihydrolipoyl dehydrogenase (NADH) activity"/>
    <property type="evidence" value="ECO:0007669"/>
    <property type="project" value="UniProtKB-EC"/>
</dbReference>
<comment type="similarity">
    <text evidence="1 8">Belongs to the class-I pyridine nucleotide-disulfide oxidoreductase family.</text>
</comment>
<dbReference type="InterPro" id="IPR016156">
    <property type="entry name" value="FAD/NAD-linked_Rdtase_dimer_sf"/>
</dbReference>
<dbReference type="Pfam" id="PF07992">
    <property type="entry name" value="Pyr_redox_2"/>
    <property type="match status" value="1"/>
</dbReference>
<evidence type="ECO:0000256" key="6">
    <source>
        <dbReference type="ARBA" id="ARBA00023157"/>
    </source>
</evidence>
<dbReference type="Proteomes" id="UP000501534">
    <property type="component" value="Chromosome"/>
</dbReference>
<evidence type="ECO:0000313" key="13">
    <source>
        <dbReference type="EMBL" id="QJR12828.1"/>
    </source>
</evidence>
<dbReference type="EMBL" id="CP053069">
    <property type="protein sequence ID" value="QJR12828.1"/>
    <property type="molecule type" value="Genomic_DNA"/>
</dbReference>
<feature type="transmembrane region" description="Helical" evidence="9">
    <location>
        <begin position="163"/>
        <end position="182"/>
    </location>
</feature>
<evidence type="ECO:0000256" key="7">
    <source>
        <dbReference type="ARBA" id="ARBA00023284"/>
    </source>
</evidence>
<comment type="cofactor">
    <cofactor evidence="8">
        <name>FAD</name>
        <dbReference type="ChEBI" id="CHEBI:57692"/>
    </cofactor>
    <text evidence="8">Binds 1 FAD per subunit.</text>
</comment>
<dbReference type="InterPro" id="IPR023753">
    <property type="entry name" value="FAD/NAD-binding_dom"/>
</dbReference>
<feature type="transmembrane region" description="Helical" evidence="9">
    <location>
        <begin position="83"/>
        <end position="104"/>
    </location>
</feature>
<comment type="catalytic activity">
    <reaction evidence="8">
        <text>N(6)-[(R)-dihydrolipoyl]-L-lysyl-[protein] + NAD(+) = N(6)-[(R)-lipoyl]-L-lysyl-[protein] + NADH + H(+)</text>
        <dbReference type="Rhea" id="RHEA:15045"/>
        <dbReference type="Rhea" id="RHEA-COMP:10474"/>
        <dbReference type="Rhea" id="RHEA-COMP:10475"/>
        <dbReference type="ChEBI" id="CHEBI:15378"/>
        <dbReference type="ChEBI" id="CHEBI:57540"/>
        <dbReference type="ChEBI" id="CHEBI:57945"/>
        <dbReference type="ChEBI" id="CHEBI:83099"/>
        <dbReference type="ChEBI" id="CHEBI:83100"/>
        <dbReference type="EC" id="1.8.1.4"/>
    </reaction>
</comment>
<dbReference type="RefSeq" id="WP_171095364.1">
    <property type="nucleotide sequence ID" value="NZ_CP053069.1"/>
</dbReference>
<feature type="domain" description="FAD/NAD(P)-binding" evidence="11">
    <location>
        <begin position="234"/>
        <end position="554"/>
    </location>
</feature>
<evidence type="ECO:0000256" key="9">
    <source>
        <dbReference type="SAM" id="Phobius"/>
    </source>
</evidence>
<dbReference type="Gene3D" id="3.30.390.30">
    <property type="match status" value="1"/>
</dbReference>
<feature type="domain" description="VTT" evidence="12">
    <location>
        <begin position="70"/>
        <end position="184"/>
    </location>
</feature>
<evidence type="ECO:0000256" key="3">
    <source>
        <dbReference type="ARBA" id="ARBA00022827"/>
    </source>
</evidence>
<evidence type="ECO:0000259" key="12">
    <source>
        <dbReference type="Pfam" id="PF09335"/>
    </source>
</evidence>
<evidence type="ECO:0000256" key="5">
    <source>
        <dbReference type="ARBA" id="ARBA00023002"/>
    </source>
</evidence>
<dbReference type="FunFam" id="3.30.390.30:FF:000001">
    <property type="entry name" value="Dihydrolipoyl dehydrogenase"/>
    <property type="match status" value="1"/>
</dbReference>
<evidence type="ECO:0000256" key="1">
    <source>
        <dbReference type="ARBA" id="ARBA00007532"/>
    </source>
</evidence>
<keyword evidence="9" id="KW-0472">Membrane</keyword>
<feature type="domain" description="Pyridine nucleotide-disulphide oxidoreductase dimerisation" evidence="10">
    <location>
        <begin position="577"/>
        <end position="685"/>
    </location>
</feature>
<dbReference type="PROSITE" id="PS00076">
    <property type="entry name" value="PYRIDINE_REDOX_1"/>
    <property type="match status" value="1"/>
</dbReference>
<dbReference type="PANTHER" id="PTHR43014">
    <property type="entry name" value="MERCURIC REDUCTASE"/>
    <property type="match status" value="1"/>
</dbReference>
<keyword evidence="3 8" id="KW-0274">FAD</keyword>
<dbReference type="PRINTS" id="PR00411">
    <property type="entry name" value="PNDRDTASEI"/>
</dbReference>
<evidence type="ECO:0000259" key="11">
    <source>
        <dbReference type="Pfam" id="PF07992"/>
    </source>
</evidence>
<dbReference type="GO" id="GO:0003955">
    <property type="term" value="F:NAD(P)H dehydrogenase (quinone) activity"/>
    <property type="evidence" value="ECO:0007669"/>
    <property type="project" value="TreeGrafter"/>
</dbReference>
<dbReference type="SUPFAM" id="SSF51905">
    <property type="entry name" value="FAD/NAD(P)-binding domain"/>
    <property type="match status" value="1"/>
</dbReference>
<keyword evidence="5 8" id="KW-0560">Oxidoreductase</keyword>
<dbReference type="Pfam" id="PF02852">
    <property type="entry name" value="Pyr_redox_dim"/>
    <property type="match status" value="1"/>
</dbReference>
<dbReference type="InterPro" id="IPR004099">
    <property type="entry name" value="Pyr_nucl-diS_OxRdtase_dimer"/>
</dbReference>
<evidence type="ECO:0000256" key="8">
    <source>
        <dbReference type="RuleBase" id="RU003692"/>
    </source>
</evidence>
<dbReference type="Pfam" id="PF09335">
    <property type="entry name" value="VTT_dom"/>
    <property type="match status" value="1"/>
</dbReference>
<dbReference type="PRINTS" id="PR00368">
    <property type="entry name" value="FADPNR"/>
</dbReference>
<sequence length="742" mass="80451">MKAGKILVFIVLLAGIGAFFAFDLKQYFSLEYFQGQRAVLEGYRDSHPVQTTAVFFAVYVLVTGLSLPGATILTLVAGALFGLVWGVILVSFASTIGATTAFLASRYLLRDWVQGKFGDKLKTINDGIEREGAFYLFALRLVPAFPFFLINLVMGLTKMPVRTYFITSQIGMFAGTIVYVYAGTQLGQFKISPGLVAAFVFLGIFPLAAKKVLDALKARKVYAKWTRPASYDRNMVVIGGGSAGLVTAYIAAAVKAKVTLIERHKMGGDCLNTGCVPSKALIKTAKLLNQIKHSKDYGVKSATAEFDFAEAMERVQKVVADIEPHDSVARYTGLGVEVLKGTAKITSPWTVEVTLNDGGKQTLTTKNITIATGGKPFIPPIPGLREANPLHSDNLWEIRKQPKRLVVLGGGPIGCELAQAFARLGSKVTQVEMAPRIMTKEDPEFSEMVAKRFREDGIDVLVDHKATEVRVEGGEKIVVVQHQGAEKRIACDEILCAVGRAANTQGFGLEELGIPLTKQKTVEVNEYLQAHYPNIYACGDAIGPYQFTHTASHTAWYCAVNGLFGRFKSFKVDYSVIPWATFTDPEVARVGLSETEAKEKGVKYDVFTYGIDDLDRAIADSENHGLVKVLTAAGSDKIIGCTIAGPNAGEIIVEFVTAMKYGIGLNKILGTIHIYPTYAESNKYAAGIWKRSTVTKGQMEVATAFNDWTRGAGGLGTVIAKALAMSGNKERYYAAAPTHGDD</sequence>
<feature type="transmembrane region" description="Helical" evidence="9">
    <location>
        <begin position="234"/>
        <end position="254"/>
    </location>
</feature>
<gene>
    <name evidence="13" type="primary">sthA_3</name>
    <name evidence="13" type="ORF">DSM104443_03921</name>
</gene>
<keyword evidence="8" id="KW-0520">NAD</keyword>
<dbReference type="SUPFAM" id="SSF55424">
    <property type="entry name" value="FAD/NAD-linked reductases, dimerisation (C-terminal) domain"/>
    <property type="match status" value="1"/>
</dbReference>
<accession>A0A6M4H100</accession>
<keyword evidence="6" id="KW-1015">Disulfide bond</keyword>
<reference evidence="13 14" key="1">
    <citation type="submission" date="2020-04" db="EMBL/GenBank/DDBJ databases">
        <title>Usitatibacter rugosus gen. nov., sp. nov. and Usitatibacter palustris sp. nov., novel members of Usitatibacteraceae fam. nov. within the order Nitrosomonadales isolated from soil.</title>
        <authorList>
            <person name="Huber K.J."/>
            <person name="Neumann-Schaal M."/>
            <person name="Geppert A."/>
            <person name="Luckner M."/>
            <person name="Wanner G."/>
            <person name="Overmann J."/>
        </authorList>
    </citation>
    <scope>NUCLEOTIDE SEQUENCE [LARGE SCALE GENOMIC DNA]</scope>
    <source>
        <strain evidence="13 14">0125_3</strain>
    </source>
</reference>
<keyword evidence="7 8" id="KW-0676">Redox-active center</keyword>
<dbReference type="EC" id="1.8.1.4" evidence="8"/>
<evidence type="ECO:0000256" key="2">
    <source>
        <dbReference type="ARBA" id="ARBA00022630"/>
    </source>
</evidence>
<dbReference type="KEGG" id="uru:DSM104443_03921"/>
<keyword evidence="14" id="KW-1185">Reference proteome</keyword>
<dbReference type="InterPro" id="IPR006258">
    <property type="entry name" value="Lipoamide_DH"/>
</dbReference>
<keyword evidence="9" id="KW-1133">Transmembrane helix</keyword>
<evidence type="ECO:0000256" key="4">
    <source>
        <dbReference type="ARBA" id="ARBA00022857"/>
    </source>
</evidence>
<dbReference type="NCBIfam" id="TIGR01350">
    <property type="entry name" value="lipoamide_DH"/>
    <property type="match status" value="1"/>
</dbReference>
<dbReference type="GO" id="GO:0050660">
    <property type="term" value="F:flavin adenine dinucleotide binding"/>
    <property type="evidence" value="ECO:0007669"/>
    <property type="project" value="InterPro"/>
</dbReference>
<feature type="transmembrane region" description="Helical" evidence="9">
    <location>
        <begin position="133"/>
        <end position="156"/>
    </location>
</feature>
<proteinExistence type="inferred from homology"/>
<evidence type="ECO:0000313" key="14">
    <source>
        <dbReference type="Proteomes" id="UP000501534"/>
    </source>
</evidence>
<dbReference type="InterPro" id="IPR036188">
    <property type="entry name" value="FAD/NAD-bd_sf"/>
</dbReference>
<dbReference type="PANTHER" id="PTHR43014:SF2">
    <property type="entry name" value="MERCURIC REDUCTASE"/>
    <property type="match status" value="1"/>
</dbReference>
<dbReference type="AlphaFoldDB" id="A0A6M4H100"/>
<protein>
    <recommendedName>
        <fullName evidence="8">Dihydrolipoyl dehydrogenase</fullName>
        <ecNumber evidence="8">1.8.1.4</ecNumber>
    </recommendedName>
</protein>
<keyword evidence="4" id="KW-0521">NADP</keyword>
<keyword evidence="2 8" id="KW-0285">Flavoprotein</keyword>
<organism evidence="13 14">
    <name type="scientific">Usitatibacter rugosus</name>
    <dbReference type="NCBI Taxonomy" id="2732067"/>
    <lineage>
        <taxon>Bacteria</taxon>
        <taxon>Pseudomonadati</taxon>
        <taxon>Pseudomonadota</taxon>
        <taxon>Betaproteobacteria</taxon>
        <taxon>Nitrosomonadales</taxon>
        <taxon>Usitatibacteraceae</taxon>
        <taxon>Usitatibacter</taxon>
    </lineage>
</organism>
<dbReference type="Gene3D" id="3.50.50.60">
    <property type="entry name" value="FAD/NAD(P)-binding domain"/>
    <property type="match status" value="2"/>
</dbReference>
<feature type="transmembrane region" description="Helical" evidence="9">
    <location>
        <begin position="194"/>
        <end position="213"/>
    </location>
</feature>
<keyword evidence="9" id="KW-0812">Transmembrane</keyword>
<evidence type="ECO:0000259" key="10">
    <source>
        <dbReference type="Pfam" id="PF02852"/>
    </source>
</evidence>
<feature type="transmembrane region" description="Helical" evidence="9">
    <location>
        <begin position="53"/>
        <end position="76"/>
    </location>
</feature>
<dbReference type="InterPro" id="IPR012999">
    <property type="entry name" value="Pyr_OxRdtase_I_AS"/>
</dbReference>
<name>A0A6M4H100_9PROT</name>
<dbReference type="InterPro" id="IPR032816">
    <property type="entry name" value="VTT_dom"/>
</dbReference>
<comment type="miscellaneous">
    <text evidence="8">The active site is a redox-active disulfide bond.</text>
</comment>